<feature type="region of interest" description="Disordered" evidence="1">
    <location>
        <begin position="27"/>
        <end position="84"/>
    </location>
</feature>
<dbReference type="InterPro" id="IPR048519">
    <property type="entry name" value="Gfd2/YDR514C-like_C"/>
</dbReference>
<dbReference type="OrthoDB" id="5953249at2759"/>
<proteinExistence type="predicted"/>
<protein>
    <recommendedName>
        <fullName evidence="2">Gfd2/YDR514C-like C-terminal domain-containing protein</fullName>
    </recommendedName>
</protein>
<evidence type="ECO:0000259" key="2">
    <source>
        <dbReference type="Pfam" id="PF21762"/>
    </source>
</evidence>
<dbReference type="PANTHER" id="PTHR28083:SF1">
    <property type="entry name" value="GOOD FOR FULL DBP5 ACTIVITY PROTEIN 2"/>
    <property type="match status" value="1"/>
</dbReference>
<dbReference type="SUPFAM" id="SSF53098">
    <property type="entry name" value="Ribonuclease H-like"/>
    <property type="match status" value="1"/>
</dbReference>
<dbReference type="Proteomes" id="UP000224854">
    <property type="component" value="Unassembled WGS sequence"/>
</dbReference>
<evidence type="ECO:0000313" key="3">
    <source>
        <dbReference type="EMBL" id="PHH80201.1"/>
    </source>
</evidence>
<dbReference type="InterPro" id="IPR040151">
    <property type="entry name" value="Gfd2/YDR514C-like"/>
</dbReference>
<dbReference type="InterPro" id="IPR036397">
    <property type="entry name" value="RNaseH_sf"/>
</dbReference>
<feature type="domain" description="Gfd2/YDR514C-like C-terminal" evidence="2">
    <location>
        <begin position="297"/>
        <end position="478"/>
    </location>
</feature>
<dbReference type="Gene3D" id="3.30.420.10">
    <property type="entry name" value="Ribonuclease H-like superfamily/Ribonuclease H"/>
    <property type="match status" value="1"/>
</dbReference>
<evidence type="ECO:0000256" key="1">
    <source>
        <dbReference type="SAM" id="MobiDB-lite"/>
    </source>
</evidence>
<dbReference type="GO" id="GO:0005634">
    <property type="term" value="C:nucleus"/>
    <property type="evidence" value="ECO:0007669"/>
    <property type="project" value="TreeGrafter"/>
</dbReference>
<sequence>MAARAADDGDMDARLTQLQEILGRTISFASVQDAEEDDQNEEQGQEEKQRGHQAQAPDSVQDSSSDEHVEPTQPRDRGEEGQKPVAVDFGCHEFVKGEMVGVRVDFVWWKTVQTYPASFIGKRNSPRARPYFDAIFEHKTWDFFQLYNPKHPEKPPYLLVPTIQFVEFLRLINHQLDTVLTIPPDANRRRFCIQFGQGGTPRPRYLLRCDCSSQFDAISWPEIHADDTRSFYRASQECQSEFAHRIDAMTQQVYSENKKRYARERALKREAARHNMMTMVQDHLGTCSDVPKYRDSVFISIDIECLELSPGCVSEVGIALLDMAQVNVDSLGRGGSHLWPFIRAYHLRTLEYSGMKNSRYVHGCPEYFNFGQSTFPKMENLSAAIKDILSPYCFDHFRTVLFVGHNVDGDIRYLSQIGIDIKGFPAIVNNVDTQDLHQVWFNDGQKSLKSVLADLWIPSSNLHNAGNDAVYTLRAMICLAMGPPEDRADAGWIDTSGDF</sequence>
<dbReference type="GO" id="GO:0003676">
    <property type="term" value="F:nucleic acid binding"/>
    <property type="evidence" value="ECO:0007669"/>
    <property type="project" value="InterPro"/>
</dbReference>
<dbReference type="AlphaFoldDB" id="A0A2C5ZLL7"/>
<organism evidence="3 4">
    <name type="scientific">Ophiocordyceps australis</name>
    <dbReference type="NCBI Taxonomy" id="1399860"/>
    <lineage>
        <taxon>Eukaryota</taxon>
        <taxon>Fungi</taxon>
        <taxon>Dikarya</taxon>
        <taxon>Ascomycota</taxon>
        <taxon>Pezizomycotina</taxon>
        <taxon>Sordariomycetes</taxon>
        <taxon>Hypocreomycetidae</taxon>
        <taxon>Hypocreales</taxon>
        <taxon>Ophiocordycipitaceae</taxon>
        <taxon>Ophiocordyceps</taxon>
    </lineage>
</organism>
<accession>A0A2C5ZLL7</accession>
<feature type="compositionally biased region" description="Basic and acidic residues" evidence="1">
    <location>
        <begin position="65"/>
        <end position="82"/>
    </location>
</feature>
<dbReference type="Pfam" id="PF21762">
    <property type="entry name" value="DEDDh_C"/>
    <property type="match status" value="1"/>
</dbReference>
<reference evidence="3 4" key="1">
    <citation type="submission" date="2017-06" db="EMBL/GenBank/DDBJ databases">
        <title>Ant-infecting Ophiocordyceps genomes reveal a high diversity of potential behavioral manipulation genes and a possible major role for enterotoxins.</title>
        <authorList>
            <person name="De Bekker C."/>
            <person name="Evans H.C."/>
            <person name="Brachmann A."/>
            <person name="Hughes D.P."/>
        </authorList>
    </citation>
    <scope>NUCLEOTIDE SEQUENCE [LARGE SCALE GENOMIC DNA]</scope>
    <source>
        <strain evidence="3 4">1348a</strain>
    </source>
</reference>
<feature type="compositionally biased region" description="Acidic residues" evidence="1">
    <location>
        <begin position="33"/>
        <end position="44"/>
    </location>
</feature>
<dbReference type="EMBL" id="NJEU01000162">
    <property type="protein sequence ID" value="PHH80201.1"/>
    <property type="molecule type" value="Genomic_DNA"/>
</dbReference>
<dbReference type="InterPro" id="IPR012337">
    <property type="entry name" value="RNaseH-like_sf"/>
</dbReference>
<dbReference type="PANTHER" id="PTHR28083">
    <property type="entry name" value="GOOD FOR FULL DBP5 ACTIVITY PROTEIN 2"/>
    <property type="match status" value="1"/>
</dbReference>
<evidence type="ECO:0000313" key="4">
    <source>
        <dbReference type="Proteomes" id="UP000224854"/>
    </source>
</evidence>
<keyword evidence="4" id="KW-1185">Reference proteome</keyword>
<gene>
    <name evidence="3" type="ORF">CDD82_1914</name>
</gene>
<comment type="caution">
    <text evidence="3">The sequence shown here is derived from an EMBL/GenBank/DDBJ whole genome shotgun (WGS) entry which is preliminary data.</text>
</comment>
<name>A0A2C5ZLL7_9HYPO</name>